<keyword evidence="1" id="KW-1133">Transmembrane helix</keyword>
<keyword evidence="3" id="KW-1185">Reference proteome</keyword>
<organism evidence="2 3">
    <name type="scientific">Laedolimicola ammoniilytica</name>
    <dbReference type="NCBI Taxonomy" id="2981771"/>
    <lineage>
        <taxon>Bacteria</taxon>
        <taxon>Bacillati</taxon>
        <taxon>Bacillota</taxon>
        <taxon>Clostridia</taxon>
        <taxon>Lachnospirales</taxon>
        <taxon>Lachnospiraceae</taxon>
        <taxon>Laedolimicola</taxon>
    </lineage>
</organism>
<feature type="transmembrane region" description="Helical" evidence="1">
    <location>
        <begin position="21"/>
        <end position="38"/>
    </location>
</feature>
<gene>
    <name evidence="2" type="ORF">OCV63_06265</name>
</gene>
<dbReference type="EMBL" id="JAOQKC010000006">
    <property type="protein sequence ID" value="MCU6696503.1"/>
    <property type="molecule type" value="Genomic_DNA"/>
</dbReference>
<evidence type="ECO:0000313" key="3">
    <source>
        <dbReference type="Proteomes" id="UP001652461"/>
    </source>
</evidence>
<name>A0ABT2RW17_9FIRM</name>
<dbReference type="RefSeq" id="WP_158362850.1">
    <property type="nucleotide sequence ID" value="NZ_JAOQKC010000006.1"/>
</dbReference>
<evidence type="ECO:0000313" key="2">
    <source>
        <dbReference type="EMBL" id="MCU6696503.1"/>
    </source>
</evidence>
<protein>
    <submittedName>
        <fullName evidence="2">Uncharacterized protein</fullName>
    </submittedName>
</protein>
<sequence length="206" mass="25231">MEMVDKATEKRWKRKMGRFLWVWRLYSPWFLLVYYWFWRTLFRFCQWGGVRRRTPVLAGCMALFFLYFLLFLWEKHLYRRNSRADVIKKAEIEGNTLCLSDGTRIDLRQVRKVRRKEEQVWIFLKEHRFLWLDMTEWPEKKQDLLRLKLTQRGLLAGQFWKVPVAVCLAVVTLLGCAGVVWTATPYNGKLSWKLDEWRYPEKWQQP</sequence>
<keyword evidence="1" id="KW-0812">Transmembrane</keyword>
<proteinExistence type="predicted"/>
<comment type="caution">
    <text evidence="2">The sequence shown here is derived from an EMBL/GenBank/DDBJ whole genome shotgun (WGS) entry which is preliminary data.</text>
</comment>
<accession>A0ABT2RW17</accession>
<evidence type="ECO:0000256" key="1">
    <source>
        <dbReference type="SAM" id="Phobius"/>
    </source>
</evidence>
<dbReference type="Proteomes" id="UP001652461">
    <property type="component" value="Unassembled WGS sequence"/>
</dbReference>
<reference evidence="2 3" key="1">
    <citation type="journal article" date="2021" name="ISME Commun">
        <title>Automated analysis of genomic sequences facilitates high-throughput and comprehensive description of bacteria.</title>
        <authorList>
            <person name="Hitch T.C.A."/>
        </authorList>
    </citation>
    <scope>NUCLEOTIDE SEQUENCE [LARGE SCALE GENOMIC DNA]</scope>
    <source>
        <strain evidence="2 3">Sanger_04</strain>
    </source>
</reference>
<keyword evidence="1" id="KW-0472">Membrane</keyword>
<feature type="transmembrane region" description="Helical" evidence="1">
    <location>
        <begin position="54"/>
        <end position="73"/>
    </location>
</feature>
<feature type="transmembrane region" description="Helical" evidence="1">
    <location>
        <begin position="162"/>
        <end position="183"/>
    </location>
</feature>